<dbReference type="PANTHER" id="PTHR31814:SF2">
    <property type="entry name" value="PHOSPHOMEVALONATE KINASE"/>
    <property type="match status" value="1"/>
</dbReference>
<evidence type="ECO:0000256" key="3">
    <source>
        <dbReference type="ARBA" id="ARBA00022679"/>
    </source>
</evidence>
<evidence type="ECO:0000313" key="8">
    <source>
        <dbReference type="EMBL" id="MFC5631247.1"/>
    </source>
</evidence>
<keyword evidence="3 8" id="KW-0808">Transferase</keyword>
<dbReference type="InterPro" id="IPR014721">
    <property type="entry name" value="Ribsml_uS5_D2-typ_fold_subgr"/>
</dbReference>
<dbReference type="SUPFAM" id="SSF54211">
    <property type="entry name" value="Ribosomal protein S5 domain 2-like"/>
    <property type="match status" value="1"/>
</dbReference>
<accession>A0ABW0UF55</accession>
<dbReference type="EMBL" id="JBHSOJ010000016">
    <property type="protein sequence ID" value="MFC5631247.1"/>
    <property type="molecule type" value="Genomic_DNA"/>
</dbReference>
<dbReference type="Gene3D" id="3.30.70.890">
    <property type="entry name" value="GHMP kinase, C-terminal domain"/>
    <property type="match status" value="1"/>
</dbReference>
<keyword evidence="6" id="KW-0067">ATP-binding</keyword>
<sequence>MTTVQTGGKLYIAGEYSVLTPGQTAIIKNIPIYMTATVTDAEQISIMSDMFDYQVNMSPDNNYALIQESVRTLETFHGQPLSSFSLVITGKLEKDSLKFGIGSSGSVTVLTIKALAQHFDIPLTVDELFKLSAYTLLKRGDNGSMGDIACIAYDDLVAYTSFNREKIADQISVKSLFELMAMDWGYTIERLTPRIHADFLVGWTRQPAISKDMINQVKSVITLDYLNQTQVAVLKTKEALQTGNHNLLKMSLQTVSDLLLSLSSAIYIDKLKALKESENGLDAITKSSGSGGGDCGIAYSFSKKDSELLIERWASVGIELLHQERNL</sequence>
<gene>
    <name evidence="8" type="ORF">ACFPQ3_06580</name>
</gene>
<dbReference type="EC" id="2.7.4.2" evidence="2"/>
<dbReference type="NCBIfam" id="TIGR01220">
    <property type="entry name" value="Pmev_kin_Gr_pos"/>
    <property type="match status" value="1"/>
</dbReference>
<dbReference type="RefSeq" id="WP_156805258.1">
    <property type="nucleotide sequence ID" value="NZ_JBHSOJ010000016.1"/>
</dbReference>
<evidence type="ECO:0000256" key="5">
    <source>
        <dbReference type="ARBA" id="ARBA00022777"/>
    </source>
</evidence>
<comment type="caution">
    <text evidence="8">The sequence shown here is derived from an EMBL/GenBank/DDBJ whole genome shotgun (WGS) entry which is preliminary data.</text>
</comment>
<organism evidence="8 9">
    <name type="scientific">Streptococcus caledonicus</name>
    <dbReference type="NCBI Taxonomy" id="2614158"/>
    <lineage>
        <taxon>Bacteria</taxon>
        <taxon>Bacillati</taxon>
        <taxon>Bacillota</taxon>
        <taxon>Bacilli</taxon>
        <taxon>Lactobacillales</taxon>
        <taxon>Streptococcaceae</taxon>
        <taxon>Streptococcus</taxon>
    </lineage>
</organism>
<evidence type="ECO:0000259" key="7">
    <source>
        <dbReference type="Pfam" id="PF00288"/>
    </source>
</evidence>
<dbReference type="Pfam" id="PF00288">
    <property type="entry name" value="GHMP_kinases_N"/>
    <property type="match status" value="1"/>
</dbReference>
<evidence type="ECO:0000256" key="1">
    <source>
        <dbReference type="ARBA" id="ARBA00005017"/>
    </source>
</evidence>
<keyword evidence="9" id="KW-1185">Reference proteome</keyword>
<dbReference type="Gene3D" id="3.30.230.10">
    <property type="match status" value="1"/>
</dbReference>
<dbReference type="Proteomes" id="UP001596110">
    <property type="component" value="Unassembled WGS sequence"/>
</dbReference>
<keyword evidence="5 8" id="KW-0418">Kinase</keyword>
<evidence type="ECO:0000256" key="6">
    <source>
        <dbReference type="ARBA" id="ARBA00022840"/>
    </source>
</evidence>
<protein>
    <recommendedName>
        <fullName evidence="2">phosphomevalonate kinase</fullName>
        <ecNumber evidence="2">2.7.4.2</ecNumber>
    </recommendedName>
</protein>
<evidence type="ECO:0000256" key="4">
    <source>
        <dbReference type="ARBA" id="ARBA00022741"/>
    </source>
</evidence>
<name>A0ABW0UF55_9STRE</name>
<dbReference type="InterPro" id="IPR006204">
    <property type="entry name" value="GHMP_kinase_N_dom"/>
</dbReference>
<keyword evidence="4" id="KW-0547">Nucleotide-binding</keyword>
<dbReference type="SUPFAM" id="SSF55060">
    <property type="entry name" value="GHMP Kinase, C-terminal domain"/>
    <property type="match status" value="1"/>
</dbReference>
<evidence type="ECO:0000256" key="2">
    <source>
        <dbReference type="ARBA" id="ARBA00012958"/>
    </source>
</evidence>
<dbReference type="InterPro" id="IPR035102">
    <property type="entry name" value="Phosphomevalonate_kinase"/>
</dbReference>
<reference evidence="9" key="1">
    <citation type="journal article" date="2019" name="Int. J. Syst. Evol. Microbiol.">
        <title>The Global Catalogue of Microorganisms (GCM) 10K type strain sequencing project: providing services to taxonomists for standard genome sequencing and annotation.</title>
        <authorList>
            <consortium name="The Broad Institute Genomics Platform"/>
            <consortium name="The Broad Institute Genome Sequencing Center for Infectious Disease"/>
            <person name="Wu L."/>
            <person name="Ma J."/>
        </authorList>
    </citation>
    <scope>NUCLEOTIDE SEQUENCE [LARGE SCALE GENOMIC DNA]</scope>
    <source>
        <strain evidence="9">DT43</strain>
    </source>
</reference>
<dbReference type="PANTHER" id="PTHR31814">
    <property type="match status" value="1"/>
</dbReference>
<dbReference type="InterPro" id="IPR036554">
    <property type="entry name" value="GHMP_kinase_C_sf"/>
</dbReference>
<evidence type="ECO:0000313" key="9">
    <source>
        <dbReference type="Proteomes" id="UP001596110"/>
    </source>
</evidence>
<feature type="domain" description="GHMP kinase N-terminal" evidence="7">
    <location>
        <begin position="69"/>
        <end position="153"/>
    </location>
</feature>
<comment type="pathway">
    <text evidence="1">Isoprenoid biosynthesis; isopentenyl diphosphate biosynthesis via mevalonate pathway; isopentenyl diphosphate from (R)-mevalonate: step 2/3.</text>
</comment>
<dbReference type="GO" id="GO:0004631">
    <property type="term" value="F:phosphomevalonate kinase activity"/>
    <property type="evidence" value="ECO:0007669"/>
    <property type="project" value="UniProtKB-EC"/>
</dbReference>
<proteinExistence type="predicted"/>
<dbReference type="InterPro" id="IPR020568">
    <property type="entry name" value="Ribosomal_Su5_D2-typ_SF"/>
</dbReference>
<dbReference type="InterPro" id="IPR005917">
    <property type="entry name" value="Pmev_kinase_bact"/>
</dbReference>